<name>A0AA39WUY0_9PEZI</name>
<keyword evidence="5" id="KW-0812">Transmembrane</keyword>
<protein>
    <submittedName>
        <fullName evidence="10">Mannosyltransferase putative-domain-containing protein</fullName>
    </submittedName>
</protein>
<evidence type="ECO:0000256" key="3">
    <source>
        <dbReference type="ARBA" id="ARBA00009105"/>
    </source>
</evidence>
<feature type="non-terminal residue" evidence="10">
    <location>
        <position position="515"/>
    </location>
</feature>
<dbReference type="AlphaFoldDB" id="A0AA39WUY0"/>
<dbReference type="InterPro" id="IPR022751">
    <property type="entry name" value="Alpha_mannosyltransferase"/>
</dbReference>
<comment type="caution">
    <text evidence="10">The sequence shown here is derived from an EMBL/GenBank/DDBJ whole genome shotgun (WGS) entry which is preliminary data.</text>
</comment>
<keyword evidence="8" id="KW-0333">Golgi apparatus</keyword>
<keyword evidence="11" id="KW-1185">Reference proteome</keyword>
<dbReference type="PANTHER" id="PTHR31646">
    <property type="entry name" value="ALPHA-1,2-MANNOSYLTRANSFERASE MNN2"/>
    <property type="match status" value="1"/>
</dbReference>
<dbReference type="PANTHER" id="PTHR31646:SF1">
    <property type="entry name" value="ALPHA-1,2-MANNOSYLTRANSFERASE MNN2"/>
    <property type="match status" value="1"/>
</dbReference>
<dbReference type="GO" id="GO:0000139">
    <property type="term" value="C:Golgi membrane"/>
    <property type="evidence" value="ECO:0007669"/>
    <property type="project" value="UniProtKB-SubCell"/>
</dbReference>
<evidence type="ECO:0000256" key="4">
    <source>
        <dbReference type="ARBA" id="ARBA00022679"/>
    </source>
</evidence>
<evidence type="ECO:0000256" key="9">
    <source>
        <dbReference type="ARBA" id="ARBA00023136"/>
    </source>
</evidence>
<keyword evidence="10" id="KW-0328">Glycosyltransferase</keyword>
<reference evidence="10" key="1">
    <citation type="submission" date="2023-06" db="EMBL/GenBank/DDBJ databases">
        <title>Genome-scale phylogeny and comparative genomics of the fungal order Sordariales.</title>
        <authorList>
            <consortium name="Lawrence Berkeley National Laboratory"/>
            <person name="Hensen N."/>
            <person name="Bonometti L."/>
            <person name="Westerberg I."/>
            <person name="Brannstrom I.O."/>
            <person name="Guillou S."/>
            <person name="Cros-Aarteil S."/>
            <person name="Calhoun S."/>
            <person name="Haridas S."/>
            <person name="Kuo A."/>
            <person name="Mondo S."/>
            <person name="Pangilinan J."/>
            <person name="Riley R."/>
            <person name="LaButti K."/>
            <person name="Andreopoulos B."/>
            <person name="Lipzen A."/>
            <person name="Chen C."/>
            <person name="Yanf M."/>
            <person name="Daum C."/>
            <person name="Ng V."/>
            <person name="Clum A."/>
            <person name="Steindorff A."/>
            <person name="Ohm R."/>
            <person name="Martin F."/>
            <person name="Silar P."/>
            <person name="Natvig D."/>
            <person name="Lalanne C."/>
            <person name="Gautier V."/>
            <person name="Ament-velasquez S.L."/>
            <person name="Kruys A."/>
            <person name="Hutchinson M.I."/>
            <person name="Powell A.J."/>
            <person name="Barry K."/>
            <person name="Miller A.N."/>
            <person name="Grigoriev I.V."/>
            <person name="Debuchy R."/>
            <person name="Gladieux P."/>
            <person name="Thoren M.H."/>
            <person name="Johannesson H."/>
        </authorList>
    </citation>
    <scope>NUCLEOTIDE SEQUENCE</scope>
    <source>
        <strain evidence="10">SMH3391-2</strain>
    </source>
</reference>
<dbReference type="InterPro" id="IPR029044">
    <property type="entry name" value="Nucleotide-diphossugar_trans"/>
</dbReference>
<evidence type="ECO:0000256" key="5">
    <source>
        <dbReference type="ARBA" id="ARBA00022692"/>
    </source>
</evidence>
<sequence>NKPGSFWSDLFYYLEAVRPNANRVHVKPRQTPEWDSQNWRPDVSDARLDLIDMTKKDLRKFRNSHASYVQSAIPALAPRIPFVPFTSGVVTTAGAHNFGQVISMLLMLRYTNSTLPVQIMLDTTADWIDELCADLSGPIARLNATCIPLRDAWTDPAPGSSPPPWQLKSGYQWKIMSIMASSFQSILFLDADALPILNPDGILAPGSQPFLSTGLITWPDFWTSTISKHFYAIAGPTPSGLGITPPPLTSRTSSESGIIAIDKARHADTILLAAYYNYHGPGAYYPLLTQHSHGEGDKETLLQAALVLEALASKGAYKPPTDWIVALKKKAATSSSEETTAKTIATTKKGYYDVKALPRVHGQSARDIGWRGMFMQQMDPMEDYRAVMAALETERQKSGAEEGFLPTDAHYTDSRFLAATGNLSISQDVGRYMFWHHNGVKLNFMRVGEKSAEITAVDEKGRLIRLWGDPEWIIRYTGGRDVEMDLWRDSMEIWCRHTDFKGVCERMREVWEEVY</sequence>
<organism evidence="10 11">
    <name type="scientific">Bombardia bombarda</name>
    <dbReference type="NCBI Taxonomy" id="252184"/>
    <lineage>
        <taxon>Eukaryota</taxon>
        <taxon>Fungi</taxon>
        <taxon>Dikarya</taxon>
        <taxon>Ascomycota</taxon>
        <taxon>Pezizomycotina</taxon>
        <taxon>Sordariomycetes</taxon>
        <taxon>Sordariomycetidae</taxon>
        <taxon>Sordariales</taxon>
        <taxon>Lasiosphaeriaceae</taxon>
        <taxon>Bombardia</taxon>
    </lineage>
</organism>
<evidence type="ECO:0000313" key="11">
    <source>
        <dbReference type="Proteomes" id="UP001174934"/>
    </source>
</evidence>
<keyword evidence="6" id="KW-0735">Signal-anchor</keyword>
<dbReference type="Proteomes" id="UP001174934">
    <property type="component" value="Unassembled WGS sequence"/>
</dbReference>
<dbReference type="GO" id="GO:0000026">
    <property type="term" value="F:alpha-1,2-mannosyltransferase activity"/>
    <property type="evidence" value="ECO:0007669"/>
    <property type="project" value="TreeGrafter"/>
</dbReference>
<evidence type="ECO:0000256" key="7">
    <source>
        <dbReference type="ARBA" id="ARBA00022989"/>
    </source>
</evidence>
<evidence type="ECO:0000256" key="2">
    <source>
        <dbReference type="ARBA" id="ARBA00004922"/>
    </source>
</evidence>
<comment type="pathway">
    <text evidence="2">Protein modification; protein glycosylation.</text>
</comment>
<dbReference type="Pfam" id="PF11051">
    <property type="entry name" value="Mannosyl_trans3"/>
    <property type="match status" value="2"/>
</dbReference>
<evidence type="ECO:0000313" key="10">
    <source>
        <dbReference type="EMBL" id="KAK0621795.1"/>
    </source>
</evidence>
<accession>A0AA39WUY0</accession>
<feature type="non-terminal residue" evidence="10">
    <location>
        <position position="1"/>
    </location>
</feature>
<evidence type="ECO:0000256" key="1">
    <source>
        <dbReference type="ARBA" id="ARBA00004323"/>
    </source>
</evidence>
<keyword evidence="9" id="KW-0472">Membrane</keyword>
<keyword evidence="4" id="KW-0808">Transferase</keyword>
<comment type="similarity">
    <text evidence="3">Belongs to the MNN1/MNT family.</text>
</comment>
<proteinExistence type="inferred from homology"/>
<evidence type="ECO:0000256" key="8">
    <source>
        <dbReference type="ARBA" id="ARBA00023034"/>
    </source>
</evidence>
<dbReference type="GO" id="GO:0046354">
    <property type="term" value="P:mannan biosynthetic process"/>
    <property type="evidence" value="ECO:0007669"/>
    <property type="project" value="TreeGrafter"/>
</dbReference>
<gene>
    <name evidence="10" type="ORF">B0T17DRAFT_458981</name>
</gene>
<comment type="subcellular location">
    <subcellularLocation>
        <location evidence="1">Golgi apparatus membrane</location>
        <topology evidence="1">Single-pass type II membrane protein</topology>
    </subcellularLocation>
</comment>
<dbReference type="EMBL" id="JAULSR010000004">
    <property type="protein sequence ID" value="KAK0621795.1"/>
    <property type="molecule type" value="Genomic_DNA"/>
</dbReference>
<evidence type="ECO:0000256" key="6">
    <source>
        <dbReference type="ARBA" id="ARBA00022968"/>
    </source>
</evidence>
<keyword evidence="7" id="KW-1133">Transmembrane helix</keyword>
<dbReference type="SUPFAM" id="SSF53448">
    <property type="entry name" value="Nucleotide-diphospho-sugar transferases"/>
    <property type="match status" value="1"/>
</dbReference>